<dbReference type="EMBL" id="JBHUFV010000068">
    <property type="protein sequence ID" value="MFD1938681.1"/>
    <property type="molecule type" value="Genomic_DNA"/>
</dbReference>
<dbReference type="SUPFAM" id="SSF53041">
    <property type="entry name" value="Resolvase-like"/>
    <property type="match status" value="1"/>
</dbReference>
<evidence type="ECO:0000313" key="3">
    <source>
        <dbReference type="Proteomes" id="UP001597368"/>
    </source>
</evidence>
<comment type="caution">
    <text evidence="2">The sequence shown here is derived from an EMBL/GenBank/DDBJ whole genome shotgun (WGS) entry which is preliminary data.</text>
</comment>
<evidence type="ECO:0000313" key="2">
    <source>
        <dbReference type="EMBL" id="MFD1938681.1"/>
    </source>
</evidence>
<accession>A0ABW4TD67</accession>
<feature type="domain" description="Resolvase/invertase-type recombinase catalytic" evidence="1">
    <location>
        <begin position="3"/>
        <end position="63"/>
    </location>
</feature>
<dbReference type="Gene3D" id="3.40.50.1390">
    <property type="entry name" value="Resolvase, N-terminal catalytic domain"/>
    <property type="match status" value="1"/>
</dbReference>
<dbReference type="Pfam" id="PF00239">
    <property type="entry name" value="Resolvase"/>
    <property type="match status" value="1"/>
</dbReference>
<dbReference type="Proteomes" id="UP001597368">
    <property type="component" value="Unassembled WGS sequence"/>
</dbReference>
<reference evidence="3" key="1">
    <citation type="journal article" date="2019" name="Int. J. Syst. Evol. Microbiol.">
        <title>The Global Catalogue of Microorganisms (GCM) 10K type strain sequencing project: providing services to taxonomists for standard genome sequencing and annotation.</title>
        <authorList>
            <consortium name="The Broad Institute Genomics Platform"/>
            <consortium name="The Broad Institute Genome Sequencing Center for Infectious Disease"/>
            <person name="Wu L."/>
            <person name="Ma J."/>
        </authorList>
    </citation>
    <scope>NUCLEOTIDE SEQUENCE [LARGE SCALE GENOMIC DNA]</scope>
    <source>
        <strain evidence="3">ICMP 6774ER</strain>
    </source>
</reference>
<evidence type="ECO:0000259" key="1">
    <source>
        <dbReference type="Pfam" id="PF00239"/>
    </source>
</evidence>
<gene>
    <name evidence="2" type="ORF">ACFSKW_45170</name>
</gene>
<sequence length="89" mass="9849">MFSGKISTRVKARPEREKALKLAHDQEVILTVHELERLARNAAELMTLPTQLQSAGVQLELLTGHSPAWGRCSSPCSLSPPDRRSSTTR</sequence>
<proteinExistence type="predicted"/>
<dbReference type="InterPro" id="IPR036162">
    <property type="entry name" value="Resolvase-like_N_sf"/>
</dbReference>
<organism evidence="2 3">
    <name type="scientific">Nonomuraea mangrovi</name>
    <dbReference type="NCBI Taxonomy" id="2316207"/>
    <lineage>
        <taxon>Bacteria</taxon>
        <taxon>Bacillati</taxon>
        <taxon>Actinomycetota</taxon>
        <taxon>Actinomycetes</taxon>
        <taxon>Streptosporangiales</taxon>
        <taxon>Streptosporangiaceae</taxon>
        <taxon>Nonomuraea</taxon>
    </lineage>
</organism>
<dbReference type="RefSeq" id="WP_379580792.1">
    <property type="nucleotide sequence ID" value="NZ_JBHUFV010000068.1"/>
</dbReference>
<protein>
    <submittedName>
        <fullName evidence="2">Recombinase family protein</fullName>
    </submittedName>
</protein>
<keyword evidence="3" id="KW-1185">Reference proteome</keyword>
<dbReference type="InterPro" id="IPR006119">
    <property type="entry name" value="Resolv_N"/>
</dbReference>
<name>A0ABW4TD67_9ACTN</name>